<dbReference type="PANTHER" id="PTHR10264:SF19">
    <property type="entry name" value="AT06885P-RELATED"/>
    <property type="match status" value="1"/>
</dbReference>
<evidence type="ECO:0000313" key="3">
    <source>
        <dbReference type="EMBL" id="PJA90413.1"/>
    </source>
</evidence>
<gene>
    <name evidence="3" type="ORF">CO137_00380</name>
</gene>
<sequence length="229" mass="25637">MNQVLLAIFAPLIATITGLFKIISSVAEGERGIVLRFGKAKRDKEGNPKIYKPGIVFLIPFADTIHIKHIKQDTITFTGQRIILKNQLSFYVSAVVIFKIKDIFKALFEIKNVNDSLKDLCMGILRDVLSKEGHTIFSKKEEIAEEFLEGVKARAEEWGIEFVQFNLTNCDPTPETANLINLETGIQLKIEALKKFEKEAKEVLRDVSPNLAAVLLGTPLVATVPDQKK</sequence>
<dbReference type="GO" id="GO:0005886">
    <property type="term" value="C:plasma membrane"/>
    <property type="evidence" value="ECO:0007669"/>
    <property type="project" value="InterPro"/>
</dbReference>
<dbReference type="SMART" id="SM00244">
    <property type="entry name" value="PHB"/>
    <property type="match status" value="1"/>
</dbReference>
<organism evidence="3 4">
    <name type="scientific">Candidatus Magasanikbacteria bacterium CG_4_9_14_3_um_filter_32_9</name>
    <dbReference type="NCBI Taxonomy" id="1974644"/>
    <lineage>
        <taxon>Bacteria</taxon>
        <taxon>Candidatus Magasanikiibacteriota</taxon>
    </lineage>
</organism>
<evidence type="ECO:0000259" key="2">
    <source>
        <dbReference type="SMART" id="SM00244"/>
    </source>
</evidence>
<evidence type="ECO:0000313" key="4">
    <source>
        <dbReference type="Proteomes" id="UP000230843"/>
    </source>
</evidence>
<proteinExistence type="inferred from homology"/>
<dbReference type="Pfam" id="PF01145">
    <property type="entry name" value="Band_7"/>
    <property type="match status" value="1"/>
</dbReference>
<dbReference type="PANTHER" id="PTHR10264">
    <property type="entry name" value="BAND 7 PROTEIN-RELATED"/>
    <property type="match status" value="1"/>
</dbReference>
<reference evidence="4" key="1">
    <citation type="submission" date="2017-09" db="EMBL/GenBank/DDBJ databases">
        <title>Depth-based differentiation of microbial function through sediment-hosted aquifers and enrichment of novel symbionts in the deep terrestrial subsurface.</title>
        <authorList>
            <person name="Probst A.J."/>
            <person name="Ladd B."/>
            <person name="Jarett J.K."/>
            <person name="Geller-Mcgrath D.E."/>
            <person name="Sieber C.M.K."/>
            <person name="Emerson J.B."/>
            <person name="Anantharaman K."/>
            <person name="Thomas B.C."/>
            <person name="Malmstrom R."/>
            <person name="Stieglmeier M."/>
            <person name="Klingl A."/>
            <person name="Woyke T."/>
            <person name="Ryan C.M."/>
            <person name="Banfield J.F."/>
        </authorList>
    </citation>
    <scope>NUCLEOTIDE SEQUENCE [LARGE SCALE GENOMIC DNA]</scope>
</reference>
<dbReference type="InterPro" id="IPR001107">
    <property type="entry name" value="Band_7"/>
</dbReference>
<evidence type="ECO:0000256" key="1">
    <source>
        <dbReference type="ARBA" id="ARBA00008164"/>
    </source>
</evidence>
<comment type="similarity">
    <text evidence="1">Belongs to the band 7/mec-2 family.</text>
</comment>
<dbReference type="EMBL" id="PFVJ01000009">
    <property type="protein sequence ID" value="PJA90413.1"/>
    <property type="molecule type" value="Genomic_DNA"/>
</dbReference>
<protein>
    <recommendedName>
        <fullName evidence="2">Band 7 domain-containing protein</fullName>
    </recommendedName>
</protein>
<dbReference type="InterPro" id="IPR043202">
    <property type="entry name" value="Band-7_stomatin-like"/>
</dbReference>
<dbReference type="SUPFAM" id="SSF117892">
    <property type="entry name" value="Band 7/SPFH domain"/>
    <property type="match status" value="1"/>
</dbReference>
<dbReference type="AlphaFoldDB" id="A0A2M7Z7N6"/>
<dbReference type="Gene3D" id="3.30.479.30">
    <property type="entry name" value="Band 7 domain"/>
    <property type="match status" value="1"/>
</dbReference>
<accession>A0A2M7Z7N6</accession>
<comment type="caution">
    <text evidence="3">The sequence shown here is derived from an EMBL/GenBank/DDBJ whole genome shotgun (WGS) entry which is preliminary data.</text>
</comment>
<feature type="domain" description="Band 7" evidence="2">
    <location>
        <begin position="21"/>
        <end position="184"/>
    </location>
</feature>
<dbReference type="Proteomes" id="UP000230843">
    <property type="component" value="Unassembled WGS sequence"/>
</dbReference>
<dbReference type="InterPro" id="IPR036013">
    <property type="entry name" value="Band_7/SPFH_dom_sf"/>
</dbReference>
<name>A0A2M7Z7N6_9BACT</name>